<dbReference type="RefSeq" id="WP_272860478.1">
    <property type="nucleotide sequence ID" value="NZ_CP067134.1"/>
</dbReference>
<comment type="similarity">
    <text evidence="1">Belongs to the peptidase S13 family.</text>
</comment>
<gene>
    <name evidence="4" type="ORF">JHW45_08700</name>
</gene>
<proteinExistence type="inferred from homology"/>
<evidence type="ECO:0000256" key="3">
    <source>
        <dbReference type="SAM" id="SignalP"/>
    </source>
</evidence>
<dbReference type="PANTHER" id="PTHR30023">
    <property type="entry name" value="D-ALANYL-D-ALANINE CARBOXYPEPTIDASE"/>
    <property type="match status" value="1"/>
</dbReference>
<dbReference type="PANTHER" id="PTHR30023:SF0">
    <property type="entry name" value="PENICILLIN-SENSITIVE CARBOXYPEPTIDASE A"/>
    <property type="match status" value="1"/>
</dbReference>
<keyword evidence="5" id="KW-1185">Reference proteome</keyword>
<evidence type="ECO:0000313" key="5">
    <source>
        <dbReference type="Proteomes" id="UP001218412"/>
    </source>
</evidence>
<keyword evidence="2" id="KW-0378">Hydrolase</keyword>
<dbReference type="Pfam" id="PF02113">
    <property type="entry name" value="Peptidase_S13"/>
    <property type="match status" value="1"/>
</dbReference>
<keyword evidence="3" id="KW-0732">Signal</keyword>
<dbReference type="InterPro" id="IPR006311">
    <property type="entry name" value="TAT_signal"/>
</dbReference>
<organism evidence="4 5">
    <name type="scientific">Paracoccus stylophorae</name>
    <dbReference type="NCBI Taxonomy" id="659350"/>
    <lineage>
        <taxon>Bacteria</taxon>
        <taxon>Pseudomonadati</taxon>
        <taxon>Pseudomonadota</taxon>
        <taxon>Alphaproteobacteria</taxon>
        <taxon>Rhodobacterales</taxon>
        <taxon>Paracoccaceae</taxon>
        <taxon>Paracoccus</taxon>
    </lineage>
</organism>
<dbReference type="PRINTS" id="PR00922">
    <property type="entry name" value="DADACBPTASE3"/>
</dbReference>
<dbReference type="InterPro" id="IPR012338">
    <property type="entry name" value="Beta-lactam/transpept-like"/>
</dbReference>
<dbReference type="PROSITE" id="PS51318">
    <property type="entry name" value="TAT"/>
    <property type="match status" value="1"/>
</dbReference>
<dbReference type="GO" id="GO:0004180">
    <property type="term" value="F:carboxypeptidase activity"/>
    <property type="evidence" value="ECO:0007669"/>
    <property type="project" value="UniProtKB-KW"/>
</dbReference>
<keyword evidence="4" id="KW-0645">Protease</keyword>
<feature type="signal peptide" evidence="3">
    <location>
        <begin position="1"/>
        <end position="20"/>
    </location>
</feature>
<sequence length="468" mass="49357">MTRLTRRGLLAGALALPASAAWPQVTGLAQRPPLRPAPDAARIVARSGLSGTVGYALLDADDGRVLDSGGAMAALPPASTMKALTALYALARLGPAHRFRTRVLRAGDMLVLAGGGDPVLSTDDLARLAADLVASGQTSPPRFAVWGGALPRLARIVPDQADHLAYNPALSGMILNFNRVHLGWRTAGGAVQMRLEARAAANSPRAYTITVEPGDHRALFAYHADPLHERWTVARSAVTRPGSRWLPVRKPELYAGDVFQTLCRARGLVLPTPEIIDTLPEGDEVASLDSQPLRQILRDMLYFSTNLTAEVVGLHASGASDPAASAAAMQNWLHAQGLGQGFRLHDHSGLSGESRVTALGLARAILSAEGAADLAPLLKRDPLADDLGALPDRGFQVAAKTGTLNFVSNLSGHLRADGGHAVFAILCADGARHTATTGQELPAGVRGWTHEAKTLQGQLLAGWAQRWL</sequence>
<dbReference type="SUPFAM" id="SSF56601">
    <property type="entry name" value="beta-lactamase/transpeptidase-like"/>
    <property type="match status" value="1"/>
</dbReference>
<keyword evidence="4" id="KW-0121">Carboxypeptidase</keyword>
<evidence type="ECO:0000313" key="4">
    <source>
        <dbReference type="EMBL" id="WCR12366.1"/>
    </source>
</evidence>
<dbReference type="InterPro" id="IPR000667">
    <property type="entry name" value="Peptidase_S13"/>
</dbReference>
<protein>
    <submittedName>
        <fullName evidence="4">D-alanyl-D-alanine carboxypeptidase</fullName>
    </submittedName>
</protein>
<accession>A0ABY7T1A9</accession>
<dbReference type="Proteomes" id="UP001218412">
    <property type="component" value="Chromosome"/>
</dbReference>
<evidence type="ECO:0000256" key="1">
    <source>
        <dbReference type="ARBA" id="ARBA00006096"/>
    </source>
</evidence>
<reference evidence="4 5" key="1">
    <citation type="submission" date="2021-01" db="EMBL/GenBank/DDBJ databases">
        <title>Biogeographic distribution of Paracoccus.</title>
        <authorList>
            <person name="Hollensteiner J."/>
            <person name="Leineberger J."/>
            <person name="Brinkhoff T."/>
            <person name="Daniel R."/>
        </authorList>
    </citation>
    <scope>NUCLEOTIDE SEQUENCE [LARGE SCALE GENOMIC DNA]</scope>
    <source>
        <strain evidence="4 5">LMG25392</strain>
    </source>
</reference>
<dbReference type="Gene3D" id="3.40.710.10">
    <property type="entry name" value="DD-peptidase/beta-lactamase superfamily"/>
    <property type="match status" value="2"/>
</dbReference>
<feature type="chain" id="PRO_5046998476" evidence="3">
    <location>
        <begin position="21"/>
        <end position="468"/>
    </location>
</feature>
<evidence type="ECO:0000256" key="2">
    <source>
        <dbReference type="ARBA" id="ARBA00022801"/>
    </source>
</evidence>
<dbReference type="EMBL" id="CP067134">
    <property type="protein sequence ID" value="WCR12366.1"/>
    <property type="molecule type" value="Genomic_DNA"/>
</dbReference>
<name>A0ABY7T1A9_9RHOB</name>